<feature type="domain" description="NOL9 N-terminal" evidence="12">
    <location>
        <begin position="101"/>
        <end position="245"/>
    </location>
</feature>
<proteinExistence type="inferred from homology"/>
<dbReference type="AlphaFoldDB" id="U3J717"/>
<dbReference type="Gene3D" id="3.40.50.300">
    <property type="entry name" value="P-loop containing nucleotide triphosphate hydrolases"/>
    <property type="match status" value="1"/>
</dbReference>
<keyword evidence="15" id="KW-1185">Reference proteome</keyword>
<feature type="region of interest" description="Disordered" evidence="10">
    <location>
        <begin position="1"/>
        <end position="70"/>
    </location>
</feature>
<dbReference type="Pfam" id="PF25467">
    <property type="entry name" value="NOL9_C"/>
    <property type="match status" value="1"/>
</dbReference>
<organism evidence="14 15">
    <name type="scientific">Anas platyrhynchos platyrhynchos</name>
    <name type="common">Northern mallard</name>
    <dbReference type="NCBI Taxonomy" id="8840"/>
    <lineage>
        <taxon>Eukaryota</taxon>
        <taxon>Metazoa</taxon>
        <taxon>Chordata</taxon>
        <taxon>Craniata</taxon>
        <taxon>Vertebrata</taxon>
        <taxon>Euteleostomi</taxon>
        <taxon>Archelosauria</taxon>
        <taxon>Archosauria</taxon>
        <taxon>Dinosauria</taxon>
        <taxon>Saurischia</taxon>
        <taxon>Theropoda</taxon>
        <taxon>Coelurosauria</taxon>
        <taxon>Aves</taxon>
        <taxon>Neognathae</taxon>
        <taxon>Galloanserae</taxon>
        <taxon>Anseriformes</taxon>
        <taxon>Anatidae</taxon>
        <taxon>Anatinae</taxon>
        <taxon>Anas</taxon>
    </lineage>
</organism>
<feature type="domain" description="NOL9 C-terminal" evidence="13">
    <location>
        <begin position="523"/>
        <end position="624"/>
    </location>
</feature>
<keyword evidence="4" id="KW-0808">Transferase</keyword>
<evidence type="ECO:0000313" key="15">
    <source>
        <dbReference type="Proteomes" id="UP000016666"/>
    </source>
</evidence>
<evidence type="ECO:0000313" key="14">
    <source>
        <dbReference type="Ensembl" id="ENSAPLP00000015294.2"/>
    </source>
</evidence>
<protein>
    <recommendedName>
        <fullName evidence="9">Polynucleotide 5'-hydroxyl-kinase NOL9</fullName>
    </recommendedName>
</protein>
<dbReference type="Ensembl" id="ENSAPLT00000016089.2">
    <property type="protein sequence ID" value="ENSAPLP00000015294.2"/>
    <property type="gene ID" value="ENSAPLG00000015445.2"/>
</dbReference>
<evidence type="ECO:0000256" key="8">
    <source>
        <dbReference type="ARBA" id="ARBA00023242"/>
    </source>
</evidence>
<evidence type="ECO:0000256" key="7">
    <source>
        <dbReference type="ARBA" id="ARBA00022840"/>
    </source>
</evidence>
<gene>
    <name evidence="14" type="primary">NOL9</name>
</gene>
<evidence type="ECO:0000256" key="1">
    <source>
        <dbReference type="ARBA" id="ARBA00004604"/>
    </source>
</evidence>
<dbReference type="GO" id="GO:0051731">
    <property type="term" value="F:polynucleotide 5'-hydroxyl-kinase activity"/>
    <property type="evidence" value="ECO:0007669"/>
    <property type="project" value="InterPro"/>
</dbReference>
<evidence type="ECO:0000256" key="5">
    <source>
        <dbReference type="ARBA" id="ARBA00022741"/>
    </source>
</evidence>
<evidence type="ECO:0000256" key="2">
    <source>
        <dbReference type="ARBA" id="ARBA00011003"/>
    </source>
</evidence>
<dbReference type="Proteomes" id="UP000016666">
    <property type="component" value="Chromosome 22"/>
</dbReference>
<evidence type="ECO:0000256" key="6">
    <source>
        <dbReference type="ARBA" id="ARBA00022777"/>
    </source>
</evidence>
<dbReference type="GO" id="GO:0005524">
    <property type="term" value="F:ATP binding"/>
    <property type="evidence" value="ECO:0007669"/>
    <property type="project" value="UniProtKB-KW"/>
</dbReference>
<evidence type="ECO:0000256" key="9">
    <source>
        <dbReference type="ARBA" id="ARBA00071212"/>
    </source>
</evidence>
<feature type="compositionally biased region" description="Polar residues" evidence="10">
    <location>
        <begin position="450"/>
        <end position="460"/>
    </location>
</feature>
<evidence type="ECO:0000256" key="4">
    <source>
        <dbReference type="ARBA" id="ARBA00022679"/>
    </source>
</evidence>
<dbReference type="InterPro" id="IPR045116">
    <property type="entry name" value="Clp1/Grc3"/>
</dbReference>
<reference evidence="14 15" key="1">
    <citation type="submission" date="2017-10" db="EMBL/GenBank/DDBJ databases">
        <title>A new Pekin duck reference genome.</title>
        <authorList>
            <person name="Hou Z.-C."/>
            <person name="Zhou Z.-K."/>
            <person name="Zhu F."/>
            <person name="Hou S.-S."/>
        </authorList>
    </citation>
    <scope>NUCLEOTIDE SEQUENCE [LARGE SCALE GENOMIC DNA]</scope>
</reference>
<dbReference type="GO" id="GO:0000448">
    <property type="term" value="P:cleavage in ITS2 between 5.8S rRNA and LSU-rRNA of tricistronic rRNA transcript (SSU-rRNA, 5.8S rRNA, LSU-rRNA)"/>
    <property type="evidence" value="ECO:0007669"/>
    <property type="project" value="TreeGrafter"/>
</dbReference>
<sequence length="673" mass="73224">MTGTGGGGGNSTGTGRRLLKARGGRGSRERGGGGGAAAAAMPARRGRPRRASAPGRSSATTTPRGGRSEAAWREFAASFVRAGMVPPADTGLAAVEAAEGAAVLLLAPQQALTFTGKCRLRCLYGAVRVLGFAIGPHQPGLPVFSPPTHCALALEALPAARPPAADPRQLRAAARAAMRAHRVRRQARVKVMARFSPECAVVLLEHLDTPVTRFLLSLPPLSRLFEAQKKEESSFTTEDAVLASVGIVKCSPDNGLLVSKSMFLALEELIQACCAEDEGVPVIMVCGPKSIGKSTFNRYLINLLLNHLPSVEYMECDIGQTEFTPPGCVSLSSVTEPFLGPPFTHQQTPRKMVYYGQTSCEQDTERYIDVVKYVFNSYKKEVPLVINTMGWVKGEGLLLLTDMIRLLAPTHVVQMDVYDWKAMDPLTPEYVHLAPGLYTKGKQQGKSKQTNLSAAESWKSSEGEEDTSVPDYKLLYIHPEFPRAGVAGEARVHSSILRDMSILGYLGHLQPPHMGSVLPLHSFVPYQVPFNAVALRVIHTDVAPTNIMYAVNASWVGLCRIPDEIRCQNDGPVLLTQTPVCDCLGFGIVRGVEMEKKLYHVLTPVPPENLRQVNCLLLGNIAIPNCVLVSQEGIEGEIPYVTSEYNYNILGSGKLKQKKHFKKREYSYQCDYT</sequence>
<evidence type="ECO:0000259" key="11">
    <source>
        <dbReference type="Pfam" id="PF16575"/>
    </source>
</evidence>
<dbReference type="PANTHER" id="PTHR12755">
    <property type="entry name" value="CLEAVAGE/POLYADENYLATION FACTOR IA SUBUNIT CLP1P"/>
    <property type="match status" value="1"/>
</dbReference>
<evidence type="ECO:0000256" key="3">
    <source>
        <dbReference type="ARBA" id="ARBA00022552"/>
    </source>
</evidence>
<keyword evidence="8" id="KW-0539">Nucleus</keyword>
<evidence type="ECO:0000259" key="13">
    <source>
        <dbReference type="Pfam" id="PF25467"/>
    </source>
</evidence>
<feature type="domain" description="Clp1 P-loop" evidence="11">
    <location>
        <begin position="287"/>
        <end position="416"/>
    </location>
</feature>
<dbReference type="InterPro" id="IPR032319">
    <property type="entry name" value="CLP1_P"/>
</dbReference>
<reference evidence="14" key="3">
    <citation type="submission" date="2025-09" db="UniProtKB">
        <authorList>
            <consortium name="Ensembl"/>
        </authorList>
    </citation>
    <scope>IDENTIFICATION</scope>
</reference>
<dbReference type="Pfam" id="PF16575">
    <property type="entry name" value="CLP1_P"/>
    <property type="match status" value="1"/>
</dbReference>
<keyword evidence="6" id="KW-0418">Kinase</keyword>
<dbReference type="InterPro" id="IPR057573">
    <property type="entry name" value="NOL9_N"/>
</dbReference>
<reference evidence="14" key="2">
    <citation type="submission" date="2025-08" db="UniProtKB">
        <authorList>
            <consortium name="Ensembl"/>
        </authorList>
    </citation>
    <scope>IDENTIFICATION</scope>
</reference>
<feature type="region of interest" description="Disordered" evidence="10">
    <location>
        <begin position="440"/>
        <end position="466"/>
    </location>
</feature>
<keyword evidence="5" id="KW-0547">Nucleotide-binding</keyword>
<feature type="compositionally biased region" description="Low complexity" evidence="10">
    <location>
        <begin position="440"/>
        <end position="449"/>
    </location>
</feature>
<feature type="compositionally biased region" description="Gly residues" evidence="10">
    <location>
        <begin position="1"/>
        <end position="12"/>
    </location>
</feature>
<dbReference type="InterPro" id="IPR027417">
    <property type="entry name" value="P-loop_NTPase"/>
</dbReference>
<accession>U3J717</accession>
<keyword evidence="7" id="KW-0067">ATP-binding</keyword>
<dbReference type="GeneTree" id="ENSGT00940000153668"/>
<evidence type="ECO:0000259" key="12">
    <source>
        <dbReference type="Pfam" id="PF24419"/>
    </source>
</evidence>
<name>U3J717_ANAPP</name>
<dbReference type="PANTHER" id="PTHR12755:SF3">
    <property type="entry name" value="POLYNUCLEOTIDE 5'-HYDROXYL-KINASE NOL9"/>
    <property type="match status" value="1"/>
</dbReference>
<dbReference type="Pfam" id="PF24419">
    <property type="entry name" value="Cupin_NOL9"/>
    <property type="match status" value="1"/>
</dbReference>
<comment type="similarity">
    <text evidence="2">Belongs to the Clp1 family. NOL9/GRC3 subfamily.</text>
</comment>
<comment type="subcellular location">
    <subcellularLocation>
        <location evidence="1">Nucleus</location>
        <location evidence="1">Nucleolus</location>
    </subcellularLocation>
</comment>
<keyword evidence="3" id="KW-0698">rRNA processing</keyword>
<dbReference type="OMA" id="YFGETSC"/>
<evidence type="ECO:0000256" key="10">
    <source>
        <dbReference type="SAM" id="MobiDB-lite"/>
    </source>
</evidence>
<dbReference type="InterPro" id="IPR057570">
    <property type="entry name" value="NOL9_C"/>
</dbReference>
<dbReference type="HOGENOM" id="CLU_021128_1_0_1"/>
<dbReference type="GO" id="GO:0005730">
    <property type="term" value="C:nucleolus"/>
    <property type="evidence" value="ECO:0007669"/>
    <property type="project" value="UniProtKB-SubCell"/>
</dbReference>